<comment type="caution">
    <text evidence="2">The sequence shown here is derived from an EMBL/GenBank/DDBJ whole genome shotgun (WGS) entry which is preliminary data.</text>
</comment>
<feature type="region of interest" description="Disordered" evidence="1">
    <location>
        <begin position="1"/>
        <end position="20"/>
    </location>
</feature>
<feature type="compositionally biased region" description="Polar residues" evidence="1">
    <location>
        <begin position="1"/>
        <end position="13"/>
    </location>
</feature>
<accession>A0A820JPC0</accession>
<sequence>SSVSVTAKSTPTDLTHESVKQSECSNKSIVEVKQNVSRYIDPSQLSQSCACSCTKVISTDTTKTIGDVSALTSTTVTSDNDTLPLDSVMNDLRKAIVGDFIKHPKIFRGSKDDVMT</sequence>
<feature type="non-terminal residue" evidence="2">
    <location>
        <position position="1"/>
    </location>
</feature>
<keyword evidence="3" id="KW-1185">Reference proteome</keyword>
<proteinExistence type="predicted"/>
<reference evidence="2" key="1">
    <citation type="submission" date="2021-02" db="EMBL/GenBank/DDBJ databases">
        <authorList>
            <person name="Nowell W R."/>
        </authorList>
    </citation>
    <scope>NUCLEOTIDE SEQUENCE</scope>
</reference>
<gene>
    <name evidence="2" type="ORF">OVN521_LOCUS32199</name>
</gene>
<dbReference type="AlphaFoldDB" id="A0A820JPC0"/>
<evidence type="ECO:0000256" key="1">
    <source>
        <dbReference type="SAM" id="MobiDB-lite"/>
    </source>
</evidence>
<dbReference type="Proteomes" id="UP000663866">
    <property type="component" value="Unassembled WGS sequence"/>
</dbReference>
<dbReference type="EMBL" id="CAJOBG010021803">
    <property type="protein sequence ID" value="CAF4327603.1"/>
    <property type="molecule type" value="Genomic_DNA"/>
</dbReference>
<evidence type="ECO:0000313" key="2">
    <source>
        <dbReference type="EMBL" id="CAF4327603.1"/>
    </source>
</evidence>
<evidence type="ECO:0000313" key="3">
    <source>
        <dbReference type="Proteomes" id="UP000663866"/>
    </source>
</evidence>
<name>A0A820JPC0_9BILA</name>
<protein>
    <submittedName>
        <fullName evidence="2">Uncharacterized protein</fullName>
    </submittedName>
</protein>
<organism evidence="2 3">
    <name type="scientific">Rotaria magnacalcarata</name>
    <dbReference type="NCBI Taxonomy" id="392030"/>
    <lineage>
        <taxon>Eukaryota</taxon>
        <taxon>Metazoa</taxon>
        <taxon>Spiralia</taxon>
        <taxon>Gnathifera</taxon>
        <taxon>Rotifera</taxon>
        <taxon>Eurotatoria</taxon>
        <taxon>Bdelloidea</taxon>
        <taxon>Philodinida</taxon>
        <taxon>Philodinidae</taxon>
        <taxon>Rotaria</taxon>
    </lineage>
</organism>